<evidence type="ECO:0000313" key="3">
    <source>
        <dbReference type="EMBL" id="SFH07508.1"/>
    </source>
</evidence>
<evidence type="ECO:0000256" key="1">
    <source>
        <dbReference type="SAM" id="MobiDB-lite"/>
    </source>
</evidence>
<feature type="region of interest" description="Disordered" evidence="1">
    <location>
        <begin position="1"/>
        <end position="44"/>
    </location>
</feature>
<name>A0A1I2X1U9_9BACT</name>
<accession>A0A1I2X1U9</accession>
<organism evidence="3 4">
    <name type="scientific">Pontibacter chinhatensis</name>
    <dbReference type="NCBI Taxonomy" id="1436961"/>
    <lineage>
        <taxon>Bacteria</taxon>
        <taxon>Pseudomonadati</taxon>
        <taxon>Bacteroidota</taxon>
        <taxon>Cytophagia</taxon>
        <taxon>Cytophagales</taxon>
        <taxon>Hymenobacteraceae</taxon>
        <taxon>Pontibacter</taxon>
    </lineage>
</organism>
<dbReference type="Proteomes" id="UP000198724">
    <property type="component" value="Unassembled WGS sequence"/>
</dbReference>
<keyword evidence="2" id="KW-0812">Transmembrane</keyword>
<keyword evidence="2" id="KW-1133">Transmembrane helix</keyword>
<evidence type="ECO:0000313" key="4">
    <source>
        <dbReference type="Proteomes" id="UP000198724"/>
    </source>
</evidence>
<dbReference type="AlphaFoldDB" id="A0A1I2X1U9"/>
<evidence type="ECO:0000256" key="2">
    <source>
        <dbReference type="SAM" id="Phobius"/>
    </source>
</evidence>
<dbReference type="STRING" id="1436961.SAMN05421739_105337"/>
<dbReference type="EMBL" id="FOOT01000005">
    <property type="protein sequence ID" value="SFH07508.1"/>
    <property type="molecule type" value="Genomic_DNA"/>
</dbReference>
<keyword evidence="4" id="KW-1185">Reference proteome</keyword>
<gene>
    <name evidence="3" type="ORF">SAMN05421739_105337</name>
</gene>
<proteinExistence type="predicted"/>
<keyword evidence="2" id="KW-0472">Membrane</keyword>
<dbReference type="OrthoDB" id="6021991at2"/>
<feature type="transmembrane region" description="Helical" evidence="2">
    <location>
        <begin position="138"/>
        <end position="157"/>
    </location>
</feature>
<reference evidence="4" key="1">
    <citation type="submission" date="2016-10" db="EMBL/GenBank/DDBJ databases">
        <authorList>
            <person name="Varghese N."/>
            <person name="Submissions S."/>
        </authorList>
    </citation>
    <scope>NUCLEOTIDE SEQUENCE [LARGE SCALE GENOMIC DNA]</scope>
    <source>
        <strain evidence="4">LP51</strain>
    </source>
</reference>
<feature type="compositionally biased region" description="Basic and acidic residues" evidence="1">
    <location>
        <begin position="31"/>
        <end position="40"/>
    </location>
</feature>
<protein>
    <submittedName>
        <fullName evidence="3">Uncharacterized protein</fullName>
    </submittedName>
</protein>
<sequence length="172" mass="19420">MEEQAKDYSHINGWGIDADPKNDPTYPMKRRTNEEHKGYSWERPPQQPITMEVLHSIERPNVSAVYGTAMPPSGLSGMIRRFAFKHSENSYLHWLPLLVADRVNVVEGLIEDVAEGKVPNIFSEKGYSADWDHNRSGLAVRAAIGAAVVGAVVLMCAGEKNRKRWFNQLMDR</sequence>
<dbReference type="RefSeq" id="WP_092103651.1">
    <property type="nucleotide sequence ID" value="NZ_FOOT01000005.1"/>
</dbReference>